<dbReference type="RefSeq" id="WP_402699868.1">
    <property type="nucleotide sequence ID" value="NZ_JBIUZV010000004.1"/>
</dbReference>
<dbReference type="EMBL" id="JBIUZV010000004">
    <property type="protein sequence ID" value="MFJ3045985.1"/>
    <property type="molecule type" value="Genomic_DNA"/>
</dbReference>
<sequence>MMNDHDDLILLTGATGFLGSAVAAELIRQRQGARLLLMVRGADTASAHARVIAQLRCLQVPEEELLRLRPSQILLASLERVEAIAGDTRLARVGVAIHCAAHASFANHPAVGALNVDASVILAHLLQRYARLRRFIYIGTAMACGSRQPVGSDIAENAALPLDECEHLVPYTHSKAVCELLLAKMAPALPLVVLRPSIIVGHTRLGCVPSASIYWVFRAWRALGASVAELRQKIDVVPVDWCAAAIAAAALRPQWEHGLLHLSAGEERSCSFADIDSELACADGEPPGAYGILPLERLPELLPRIRERLPDCSPRLMLRALRLYGGFARLGYTFSNRAMQEADIPPPPPLTRYIGLCAASVAHQPVSQQMVWDFK</sequence>
<dbReference type="PANTHER" id="PTHR11011">
    <property type="entry name" value="MALE STERILITY PROTEIN 2-RELATED"/>
    <property type="match status" value="1"/>
</dbReference>
<organism evidence="2 3">
    <name type="scientific">Herbaspirillum chlorophenolicum</name>
    <dbReference type="NCBI Taxonomy" id="211589"/>
    <lineage>
        <taxon>Bacteria</taxon>
        <taxon>Pseudomonadati</taxon>
        <taxon>Pseudomonadota</taxon>
        <taxon>Betaproteobacteria</taxon>
        <taxon>Burkholderiales</taxon>
        <taxon>Oxalobacteraceae</taxon>
        <taxon>Herbaspirillum</taxon>
    </lineage>
</organism>
<dbReference type="Proteomes" id="UP001617427">
    <property type="component" value="Unassembled WGS sequence"/>
</dbReference>
<evidence type="ECO:0000259" key="1">
    <source>
        <dbReference type="Pfam" id="PF07993"/>
    </source>
</evidence>
<name>A0ABW8EWZ8_9BURK</name>
<keyword evidence="3" id="KW-1185">Reference proteome</keyword>
<gene>
    <name evidence="2" type="ORF">ACIPEN_09150</name>
</gene>
<comment type="caution">
    <text evidence="2">The sequence shown here is derived from an EMBL/GenBank/DDBJ whole genome shotgun (WGS) entry which is preliminary data.</text>
</comment>
<proteinExistence type="predicted"/>
<dbReference type="PANTHER" id="PTHR11011:SF45">
    <property type="entry name" value="FATTY ACYL-COA REDUCTASE CG8306-RELATED"/>
    <property type="match status" value="1"/>
</dbReference>
<dbReference type="InterPro" id="IPR036291">
    <property type="entry name" value="NAD(P)-bd_dom_sf"/>
</dbReference>
<dbReference type="InterPro" id="IPR026055">
    <property type="entry name" value="FAR"/>
</dbReference>
<dbReference type="SUPFAM" id="SSF51735">
    <property type="entry name" value="NAD(P)-binding Rossmann-fold domains"/>
    <property type="match status" value="1"/>
</dbReference>
<reference evidence="2 3" key="1">
    <citation type="submission" date="2024-10" db="EMBL/GenBank/DDBJ databases">
        <title>The Natural Products Discovery Center: Release of the First 8490 Sequenced Strains for Exploring Actinobacteria Biosynthetic Diversity.</title>
        <authorList>
            <person name="Kalkreuter E."/>
            <person name="Kautsar S.A."/>
            <person name="Yang D."/>
            <person name="Bader C.D."/>
            <person name="Teijaro C.N."/>
            <person name="Fluegel L."/>
            <person name="Davis C.M."/>
            <person name="Simpson J.R."/>
            <person name="Lauterbach L."/>
            <person name="Steele A.D."/>
            <person name="Gui C."/>
            <person name="Meng S."/>
            <person name="Li G."/>
            <person name="Viehrig K."/>
            <person name="Ye F."/>
            <person name="Su P."/>
            <person name="Kiefer A.F."/>
            <person name="Nichols A."/>
            <person name="Cepeda A.J."/>
            <person name="Yan W."/>
            <person name="Fan B."/>
            <person name="Jiang Y."/>
            <person name="Adhikari A."/>
            <person name="Zheng C.-J."/>
            <person name="Schuster L."/>
            <person name="Cowan T.M."/>
            <person name="Smanski M.J."/>
            <person name="Chevrette M.G."/>
            <person name="De Carvalho L.P.S."/>
            <person name="Shen B."/>
        </authorList>
    </citation>
    <scope>NUCLEOTIDE SEQUENCE [LARGE SCALE GENOMIC DNA]</scope>
    <source>
        <strain evidence="2 3">NPDC087045</strain>
    </source>
</reference>
<dbReference type="Pfam" id="PF07993">
    <property type="entry name" value="NAD_binding_4"/>
    <property type="match status" value="1"/>
</dbReference>
<evidence type="ECO:0000313" key="2">
    <source>
        <dbReference type="EMBL" id="MFJ3045985.1"/>
    </source>
</evidence>
<dbReference type="Gene3D" id="3.40.50.720">
    <property type="entry name" value="NAD(P)-binding Rossmann-like Domain"/>
    <property type="match status" value="1"/>
</dbReference>
<accession>A0ABW8EWZ8</accession>
<protein>
    <submittedName>
        <fullName evidence="2">SDR family oxidoreductase</fullName>
    </submittedName>
</protein>
<dbReference type="InterPro" id="IPR013120">
    <property type="entry name" value="FAR_NAD-bd"/>
</dbReference>
<evidence type="ECO:0000313" key="3">
    <source>
        <dbReference type="Proteomes" id="UP001617427"/>
    </source>
</evidence>
<feature type="domain" description="Thioester reductase (TE)" evidence="1">
    <location>
        <begin position="11"/>
        <end position="246"/>
    </location>
</feature>